<sequence length="159" mass="18174">MRKYLLLISILLLSLASLTVQAQDSLIVQQAPLLDSIGCKTKYATTIELSKGYLSGITIMVREADVYHGVLFNEFGITALEFTYQPQTKKVELIEVIAMLDKWYIRRVLKNDLQHVMENLMKGNPTYKDEKYHISYKFSVMSNDENASIKEGENDATEE</sequence>
<proteinExistence type="predicted"/>
<dbReference type="OrthoDB" id="1097473at2"/>
<organism evidence="1 2">
    <name type="scientific">Prevotella jejuni</name>
    <dbReference type="NCBI Taxonomy" id="1177574"/>
    <lineage>
        <taxon>Bacteria</taxon>
        <taxon>Pseudomonadati</taxon>
        <taxon>Bacteroidota</taxon>
        <taxon>Bacteroidia</taxon>
        <taxon>Bacteroidales</taxon>
        <taxon>Prevotellaceae</taxon>
        <taxon>Prevotella</taxon>
    </lineage>
</organism>
<dbReference type="EMBL" id="FZNZ01000037">
    <property type="protein sequence ID" value="SNS08028.1"/>
    <property type="molecule type" value="Genomic_DNA"/>
</dbReference>
<evidence type="ECO:0000313" key="2">
    <source>
        <dbReference type="Proteomes" id="UP000198427"/>
    </source>
</evidence>
<evidence type="ECO:0000313" key="1">
    <source>
        <dbReference type="EMBL" id="SNS08028.1"/>
    </source>
</evidence>
<dbReference type="AlphaFoldDB" id="A0A2K9HBN4"/>
<protein>
    <submittedName>
        <fullName evidence="1">Uncharacterized protein</fullName>
    </submittedName>
</protein>
<dbReference type="Proteomes" id="UP000198427">
    <property type="component" value="Unassembled WGS sequence"/>
</dbReference>
<dbReference type="KEGG" id="pje:CRM71_11815"/>
<reference evidence="1 2" key="1">
    <citation type="submission" date="2017-06" db="EMBL/GenBank/DDBJ databases">
        <authorList>
            <person name="Varghese N."/>
            <person name="Submissions S."/>
        </authorList>
    </citation>
    <scope>NUCLEOTIDE SEQUENCE [LARGE SCALE GENOMIC DNA]</scope>
    <source>
        <strain evidence="1 2">DSM 26989</strain>
    </source>
</reference>
<accession>A0A2K9HBN4</accession>
<comment type="caution">
    <text evidence="1">The sequence shown here is derived from an EMBL/GenBank/DDBJ whole genome shotgun (WGS) entry which is preliminary data.</text>
</comment>
<gene>
    <name evidence="1" type="ORF">SAMN06265364_13715</name>
</gene>
<name>A0A2K9HBN4_9BACT</name>
<dbReference type="GeneID" id="94030052"/>
<keyword evidence="2" id="KW-1185">Reference proteome</keyword>
<dbReference type="RefSeq" id="WP_089367044.1">
    <property type="nucleotide sequence ID" value="NZ_CP023864.1"/>
</dbReference>